<dbReference type="Proteomes" id="UP000239563">
    <property type="component" value="Chromosome XXIII"/>
</dbReference>
<accession>A0A2N8UNX1</accession>
<feature type="compositionally biased region" description="Pro residues" evidence="1">
    <location>
        <begin position="268"/>
        <end position="277"/>
    </location>
</feature>
<feature type="region of interest" description="Disordered" evidence="1">
    <location>
        <begin position="255"/>
        <end position="317"/>
    </location>
</feature>
<gene>
    <name evidence="2" type="ORF">SRS1_16809</name>
</gene>
<dbReference type="EMBL" id="LT795076">
    <property type="protein sequence ID" value="SJX66587.1"/>
    <property type="molecule type" value="Genomic_DNA"/>
</dbReference>
<feature type="region of interest" description="Disordered" evidence="1">
    <location>
        <begin position="976"/>
        <end position="1014"/>
    </location>
</feature>
<feature type="compositionally biased region" description="Basic residues" evidence="1">
    <location>
        <begin position="619"/>
        <end position="628"/>
    </location>
</feature>
<evidence type="ECO:0000256" key="1">
    <source>
        <dbReference type="SAM" id="MobiDB-lite"/>
    </source>
</evidence>
<organism evidence="2 3">
    <name type="scientific">Sporisorium reilianum f. sp. reilianum</name>
    <dbReference type="NCBI Taxonomy" id="72559"/>
    <lineage>
        <taxon>Eukaryota</taxon>
        <taxon>Fungi</taxon>
        <taxon>Dikarya</taxon>
        <taxon>Basidiomycota</taxon>
        <taxon>Ustilaginomycotina</taxon>
        <taxon>Ustilaginomycetes</taxon>
        <taxon>Ustilaginales</taxon>
        <taxon>Ustilaginaceae</taxon>
        <taxon>Sporisorium</taxon>
    </lineage>
</organism>
<feature type="region of interest" description="Disordered" evidence="1">
    <location>
        <begin position="619"/>
        <end position="707"/>
    </location>
</feature>
<feature type="compositionally biased region" description="Polar residues" evidence="1">
    <location>
        <begin position="1004"/>
        <end position="1014"/>
    </location>
</feature>
<evidence type="ECO:0000313" key="2">
    <source>
        <dbReference type="EMBL" id="SJX66587.1"/>
    </source>
</evidence>
<feature type="region of interest" description="Disordered" evidence="1">
    <location>
        <begin position="398"/>
        <end position="433"/>
    </location>
</feature>
<reference evidence="2 3" key="1">
    <citation type="submission" date="2017-02" db="EMBL/GenBank/DDBJ databases">
        <authorList>
            <person name="Peterson S.W."/>
        </authorList>
    </citation>
    <scope>NUCLEOTIDE SEQUENCE [LARGE SCALE GENOMIC DNA]</scope>
    <source>
        <strain evidence="2 3">SRS1_H2-8</strain>
    </source>
</reference>
<evidence type="ECO:0000313" key="3">
    <source>
        <dbReference type="Proteomes" id="UP000239563"/>
    </source>
</evidence>
<sequence>MPASSAASRPSLARSLPSITIFSHPAARLIKTVPQLQPPARTNAHVPIDTLGVGRTSPSDVVLTDVYGPLALLVVPDPLDPTIATLVISVDIQDVNLQGAARRFVLPFRSFQRDPVTGELVSRSKINGFDAADRIIYPGLGAGLKGLDGGSFWFFEDVGEQGALDRFRWEKHDVGRRAIWTVWLISTPAPVVLHVQHLLQSYPATVPPLPPWLKQRNGCPWQDSYLQQTISLATSTEASHPQDVPAFHQQPVNSLVSSFPSASQRPLPSIPSIPPKPQHLRGSTSQSSQPNSTTVQPNDITNEAPVADRSSPLDSPIASVDSVVERSSAHLHPALNLSVRSKHLRDGSSSVQIGDAPEVILRHPSRTAALPEYRNSLVAVDNLTGQIIGVLASHVDLDASPPSSSAALERADSGSSHDSADAEAEEQHEAQTPLDEHAGILQHKSNDHVLGLDSGPSAVLDDEDLPTPRASTIIHRAASVYHNQDAKRVSSRPPSVLAVATFSPPPLPPKSPATRHALETSIDAPPSRRTSTASAVFFTAESDADAMSSYDSDALEIDPHTITHHNLPARSTSIRARGATADVERHRPELLCDADAHDDAASDASGSTVGGPAMRLWRKARGKPKKKPAVPTNVALPRPAIKSRQASELSDRTSKAETALEAFSDDDDTVEESADKPKADSDVAQKAPTPVTLNAEPLPKPNTQPGHHLARAQLRTDEVRSIEDRIWREALESDQLPIDAPYTHLAARGEAGFYPSSILSSPRSVADSSAIELLSLEDKARQVQRDKWKQQQQNVRAERIKHMQGGTVLIEFLAGSSRIGASLIRSAGLDASGCQDEAPVAEPSTEGSSKAIDLASNVLGYVPLLPQHLLSFLGLSSSVGQSDTQNDAATQVQVTSSSTSYLSDLRLPAIPDWMTSIFSFNPFAPTNPTPADAQEVGDPSKAEEWEYVVPEFDPDSLSSTPRPVYRRKRPVPSVANGFNISAPAPAAATTDQAGERVEGPDTVKPSSVTQPASANENRYSILHFDSYGVGRRAFLRGMPEVDGVCF</sequence>
<feature type="compositionally biased region" description="Polar residues" evidence="1">
    <location>
        <begin position="255"/>
        <end position="264"/>
    </location>
</feature>
<dbReference type="AlphaFoldDB" id="A0A2N8UNX1"/>
<protein>
    <submittedName>
        <fullName evidence="2">Uncharacterized protein</fullName>
    </submittedName>
</protein>
<feature type="compositionally biased region" description="Low complexity" evidence="1">
    <location>
        <begin position="283"/>
        <end position="296"/>
    </location>
</feature>
<feature type="compositionally biased region" description="Low complexity" evidence="1">
    <location>
        <begin position="399"/>
        <end position="417"/>
    </location>
</feature>
<feature type="compositionally biased region" description="Acidic residues" evidence="1">
    <location>
        <begin position="663"/>
        <end position="672"/>
    </location>
</feature>
<feature type="compositionally biased region" description="Basic and acidic residues" evidence="1">
    <location>
        <begin position="673"/>
        <end position="683"/>
    </location>
</feature>
<name>A0A2N8UNX1_9BASI</name>
<proteinExistence type="predicted"/>